<reference evidence="2" key="1">
    <citation type="journal article" date="2017" name="Genome Announc.">
        <title>Complete Genome Sequence of Mycobacterium stephanolepidis.</title>
        <authorList>
            <person name="Fukano H."/>
            <person name="Yoshida M."/>
            <person name="Katayama Y."/>
            <person name="Omatsu T."/>
            <person name="Mizutani T."/>
            <person name="Kurata O."/>
            <person name="Wada S."/>
            <person name="Hoshino Y."/>
        </authorList>
    </citation>
    <scope>NUCLEOTIDE SEQUENCE [LARGE SCALE GENOMIC DNA]</scope>
    <source>
        <strain evidence="2">NJB0901</strain>
    </source>
</reference>
<dbReference type="AlphaFoldDB" id="A0A1Z4EZX8"/>
<gene>
    <name evidence="1" type="ORF">MSTE_03189</name>
</gene>
<accession>A0A1Z4EZX8</accession>
<sequence length="54" mass="5893">MARHTGIPDPFVDVLANLIQAIAEHCDEYLSPGVVEQAGRPPRSFRQTIADMSA</sequence>
<dbReference type="EMBL" id="AP018165">
    <property type="protein sequence ID" value="BAX98494.1"/>
    <property type="molecule type" value="Genomic_DNA"/>
</dbReference>
<evidence type="ECO:0000313" key="1">
    <source>
        <dbReference type="EMBL" id="BAX98494.1"/>
    </source>
</evidence>
<name>A0A1Z4EZX8_9MYCO</name>
<protein>
    <submittedName>
        <fullName evidence="1">Uncharacterized protein</fullName>
    </submittedName>
</protein>
<dbReference type="Proteomes" id="UP000217954">
    <property type="component" value="Chromosome"/>
</dbReference>
<organism evidence="1 2">
    <name type="scientific">[Mycobacterium] stephanolepidis</name>
    <dbReference type="NCBI Taxonomy" id="1520670"/>
    <lineage>
        <taxon>Bacteria</taxon>
        <taxon>Bacillati</taxon>
        <taxon>Actinomycetota</taxon>
        <taxon>Actinomycetes</taxon>
        <taxon>Mycobacteriales</taxon>
        <taxon>Mycobacteriaceae</taxon>
        <taxon>Mycobacteroides</taxon>
    </lineage>
</organism>
<reference evidence="1 2" key="2">
    <citation type="journal article" date="2017" name="Int. J. Syst. Evol. Microbiol.">
        <title>Mycobacterium stephanolepidis sp. nov., a rapidly growing species related to Mycobacterium chelonae, isolated from marine teleost fish, Stephanolepis cirrhifer.</title>
        <authorList>
            <person name="Fukano H."/>
            <person name="Wada S."/>
            <person name="Kurata O."/>
            <person name="Katayama K."/>
            <person name="Fujiwara N."/>
            <person name="Hoshino Y."/>
        </authorList>
    </citation>
    <scope>NUCLEOTIDE SEQUENCE [LARGE SCALE GENOMIC DNA]</scope>
    <source>
        <strain evidence="1 2">NJB0901</strain>
    </source>
</reference>
<proteinExistence type="predicted"/>
<evidence type="ECO:0000313" key="2">
    <source>
        <dbReference type="Proteomes" id="UP000217954"/>
    </source>
</evidence>
<dbReference type="KEGG" id="mste:MSTE_03189"/>
<keyword evidence="2" id="KW-1185">Reference proteome</keyword>